<evidence type="ECO:0000313" key="2">
    <source>
        <dbReference type="EMBL" id="GAA2915956.1"/>
    </source>
</evidence>
<gene>
    <name evidence="2" type="ORF">GCM10020221_09690</name>
</gene>
<dbReference type="EMBL" id="BAAAXZ010000036">
    <property type="protein sequence ID" value="GAA2915956.1"/>
    <property type="molecule type" value="Genomic_DNA"/>
</dbReference>
<proteinExistence type="predicted"/>
<comment type="caution">
    <text evidence="2">The sequence shown here is derived from an EMBL/GenBank/DDBJ whole genome shotgun (WGS) entry which is preliminary data.</text>
</comment>
<feature type="region of interest" description="Disordered" evidence="1">
    <location>
        <begin position="40"/>
        <end position="62"/>
    </location>
</feature>
<organism evidence="2 3">
    <name type="scientific">Streptomyces thioluteus</name>
    <dbReference type="NCBI Taxonomy" id="66431"/>
    <lineage>
        <taxon>Bacteria</taxon>
        <taxon>Bacillati</taxon>
        <taxon>Actinomycetota</taxon>
        <taxon>Actinomycetes</taxon>
        <taxon>Kitasatosporales</taxon>
        <taxon>Streptomycetaceae</taxon>
        <taxon>Streptomyces</taxon>
    </lineage>
</organism>
<keyword evidence="3" id="KW-1185">Reference proteome</keyword>
<sequence length="62" mass="6969">MKSKKQLLSLKSERTAGRPRPPLDAADRNSYRLWQRKLGFTGSDADGLPGRTSWDALKVPRS</sequence>
<accession>A0ABN3WIZ3</accession>
<evidence type="ECO:0000256" key="1">
    <source>
        <dbReference type="SAM" id="MobiDB-lite"/>
    </source>
</evidence>
<protein>
    <submittedName>
        <fullName evidence="2">Uncharacterized protein</fullName>
    </submittedName>
</protein>
<feature type="compositionally biased region" description="Low complexity" evidence="1">
    <location>
        <begin position="1"/>
        <end position="10"/>
    </location>
</feature>
<feature type="region of interest" description="Disordered" evidence="1">
    <location>
        <begin position="1"/>
        <end position="28"/>
    </location>
</feature>
<reference evidence="2 3" key="1">
    <citation type="journal article" date="2019" name="Int. J. Syst. Evol. Microbiol.">
        <title>The Global Catalogue of Microorganisms (GCM) 10K type strain sequencing project: providing services to taxonomists for standard genome sequencing and annotation.</title>
        <authorList>
            <consortium name="The Broad Institute Genomics Platform"/>
            <consortium name="The Broad Institute Genome Sequencing Center for Infectious Disease"/>
            <person name="Wu L."/>
            <person name="Ma J."/>
        </authorList>
    </citation>
    <scope>NUCLEOTIDE SEQUENCE [LARGE SCALE GENOMIC DNA]</scope>
    <source>
        <strain evidence="2 3">JCM 4087</strain>
    </source>
</reference>
<dbReference type="Proteomes" id="UP001501102">
    <property type="component" value="Unassembled WGS sequence"/>
</dbReference>
<name>A0ABN3WIZ3_STRTU</name>
<evidence type="ECO:0000313" key="3">
    <source>
        <dbReference type="Proteomes" id="UP001501102"/>
    </source>
</evidence>